<reference evidence="2" key="1">
    <citation type="journal article" date="2011" name="Nat. Biotechnol.">
        <title>The genomic sequence of the Chinese hamster ovary (CHO)-K1 cell line.</title>
        <authorList>
            <person name="Xu X."/>
            <person name="Nagarajan H."/>
            <person name="Lewis N.E."/>
            <person name="Pan S."/>
            <person name="Cai Z."/>
            <person name="Liu X."/>
            <person name="Chen W."/>
            <person name="Xie M."/>
            <person name="Wang W."/>
            <person name="Hammond S."/>
            <person name="Andersen M.R."/>
            <person name="Neff N."/>
            <person name="Passarelli B."/>
            <person name="Koh W."/>
            <person name="Fan H.C."/>
            <person name="Wang J."/>
            <person name="Gui Y."/>
            <person name="Lee K.H."/>
            <person name="Betenbaugh M.J."/>
            <person name="Quake S.R."/>
            <person name="Famili I."/>
            <person name="Palsson B.O."/>
            <person name="Wang J."/>
        </authorList>
    </citation>
    <scope>NUCLEOTIDE SEQUENCE [LARGE SCALE GENOMIC DNA]</scope>
    <source>
        <strain evidence="2">CHO K1 cell line</strain>
    </source>
</reference>
<sequence>MVRLEQNQPKTHTCFTSFRQQEICLFSSFNKNLVINFNYAAHVSWQHKDSSNMVKPRLTWLAECHTCLFTPCHSCFIQKGGDKTDLWSEALKD</sequence>
<dbReference type="InParanoid" id="G3HID5"/>
<gene>
    <name evidence="1" type="ORF">I79_010396</name>
</gene>
<evidence type="ECO:0000313" key="1">
    <source>
        <dbReference type="EMBL" id="EGW09475.1"/>
    </source>
</evidence>
<accession>G3HID5</accession>
<dbReference type="EMBL" id="JH000402">
    <property type="protein sequence ID" value="EGW09475.1"/>
    <property type="molecule type" value="Genomic_DNA"/>
</dbReference>
<dbReference type="AlphaFoldDB" id="G3HID5"/>
<dbReference type="Proteomes" id="UP000001075">
    <property type="component" value="Unassembled WGS sequence"/>
</dbReference>
<name>G3HID5_CRIGR</name>
<protein>
    <submittedName>
        <fullName evidence="1">Uncharacterized protein</fullName>
    </submittedName>
</protein>
<proteinExistence type="predicted"/>
<organism evidence="1 2">
    <name type="scientific">Cricetulus griseus</name>
    <name type="common">Chinese hamster</name>
    <name type="synonym">Cricetulus barabensis griseus</name>
    <dbReference type="NCBI Taxonomy" id="10029"/>
    <lineage>
        <taxon>Eukaryota</taxon>
        <taxon>Metazoa</taxon>
        <taxon>Chordata</taxon>
        <taxon>Craniata</taxon>
        <taxon>Vertebrata</taxon>
        <taxon>Euteleostomi</taxon>
        <taxon>Mammalia</taxon>
        <taxon>Eutheria</taxon>
        <taxon>Euarchontoglires</taxon>
        <taxon>Glires</taxon>
        <taxon>Rodentia</taxon>
        <taxon>Myomorpha</taxon>
        <taxon>Muroidea</taxon>
        <taxon>Cricetidae</taxon>
        <taxon>Cricetinae</taxon>
        <taxon>Cricetulus</taxon>
    </lineage>
</organism>
<evidence type="ECO:0000313" key="2">
    <source>
        <dbReference type="Proteomes" id="UP000001075"/>
    </source>
</evidence>